<feature type="domain" description="PPM-type phosphatase" evidence="1">
    <location>
        <begin position="1"/>
        <end position="62"/>
    </location>
</feature>
<evidence type="ECO:0000259" key="1">
    <source>
        <dbReference type="PROSITE" id="PS51746"/>
    </source>
</evidence>
<sequence length="62" mass="6789">DFGLISIPEVSYRHLTDNDQFIVLATDGIWDVMSNEQVVNIVASAPRSSAAKLLVESAVQAW</sequence>
<feature type="non-terminal residue" evidence="2">
    <location>
        <position position="1"/>
    </location>
</feature>
<dbReference type="SUPFAM" id="SSF81606">
    <property type="entry name" value="PP2C-like"/>
    <property type="match status" value="1"/>
</dbReference>
<evidence type="ECO:0000313" key="3">
    <source>
        <dbReference type="Proteomes" id="UP000265520"/>
    </source>
</evidence>
<dbReference type="Proteomes" id="UP000265520">
    <property type="component" value="Unassembled WGS sequence"/>
</dbReference>
<dbReference type="AlphaFoldDB" id="A0A392UQ89"/>
<accession>A0A392UQ89</accession>
<organism evidence="2 3">
    <name type="scientific">Trifolium medium</name>
    <dbReference type="NCBI Taxonomy" id="97028"/>
    <lineage>
        <taxon>Eukaryota</taxon>
        <taxon>Viridiplantae</taxon>
        <taxon>Streptophyta</taxon>
        <taxon>Embryophyta</taxon>
        <taxon>Tracheophyta</taxon>
        <taxon>Spermatophyta</taxon>
        <taxon>Magnoliopsida</taxon>
        <taxon>eudicotyledons</taxon>
        <taxon>Gunneridae</taxon>
        <taxon>Pentapetalae</taxon>
        <taxon>rosids</taxon>
        <taxon>fabids</taxon>
        <taxon>Fabales</taxon>
        <taxon>Fabaceae</taxon>
        <taxon>Papilionoideae</taxon>
        <taxon>50 kb inversion clade</taxon>
        <taxon>NPAAA clade</taxon>
        <taxon>Hologalegina</taxon>
        <taxon>IRL clade</taxon>
        <taxon>Trifolieae</taxon>
        <taxon>Trifolium</taxon>
    </lineage>
</organism>
<dbReference type="Pfam" id="PF00481">
    <property type="entry name" value="PP2C"/>
    <property type="match status" value="1"/>
</dbReference>
<proteinExistence type="predicted"/>
<protein>
    <recommendedName>
        <fullName evidence="1">PPM-type phosphatase domain-containing protein</fullName>
    </recommendedName>
</protein>
<dbReference type="EMBL" id="LXQA010868608">
    <property type="protein sequence ID" value="MCI74814.1"/>
    <property type="molecule type" value="Genomic_DNA"/>
</dbReference>
<dbReference type="Gene3D" id="3.60.40.10">
    <property type="entry name" value="PPM-type phosphatase domain"/>
    <property type="match status" value="1"/>
</dbReference>
<dbReference type="GO" id="GO:0004722">
    <property type="term" value="F:protein serine/threonine phosphatase activity"/>
    <property type="evidence" value="ECO:0007669"/>
    <property type="project" value="InterPro"/>
</dbReference>
<dbReference type="InterPro" id="IPR015655">
    <property type="entry name" value="PP2C"/>
</dbReference>
<dbReference type="PANTHER" id="PTHR47992">
    <property type="entry name" value="PROTEIN PHOSPHATASE"/>
    <property type="match status" value="1"/>
</dbReference>
<dbReference type="InterPro" id="IPR001932">
    <property type="entry name" value="PPM-type_phosphatase-like_dom"/>
</dbReference>
<keyword evidence="3" id="KW-1185">Reference proteome</keyword>
<evidence type="ECO:0000313" key="2">
    <source>
        <dbReference type="EMBL" id="MCI74814.1"/>
    </source>
</evidence>
<dbReference type="InterPro" id="IPR036457">
    <property type="entry name" value="PPM-type-like_dom_sf"/>
</dbReference>
<name>A0A392UQ89_9FABA</name>
<dbReference type="PROSITE" id="PS51746">
    <property type="entry name" value="PPM_2"/>
    <property type="match status" value="1"/>
</dbReference>
<reference evidence="2 3" key="1">
    <citation type="journal article" date="2018" name="Front. Plant Sci.">
        <title>Red Clover (Trifolium pratense) and Zigzag Clover (T. medium) - A Picture of Genomic Similarities and Differences.</title>
        <authorList>
            <person name="Dluhosova J."/>
            <person name="Istvanek J."/>
            <person name="Nedelnik J."/>
            <person name="Repkova J."/>
        </authorList>
    </citation>
    <scope>NUCLEOTIDE SEQUENCE [LARGE SCALE GENOMIC DNA]</scope>
    <source>
        <strain evidence="3">cv. 10/8</strain>
        <tissue evidence="2">Leaf</tissue>
    </source>
</reference>
<feature type="non-terminal residue" evidence="2">
    <location>
        <position position="62"/>
    </location>
</feature>
<comment type="caution">
    <text evidence="2">The sequence shown here is derived from an EMBL/GenBank/DDBJ whole genome shotgun (WGS) entry which is preliminary data.</text>
</comment>